<dbReference type="EMBL" id="LWDP01000292">
    <property type="protein sequence ID" value="ORD93013.1"/>
    <property type="molecule type" value="Genomic_DNA"/>
</dbReference>
<accession>A0A1Y1S4K1</accession>
<comment type="caution">
    <text evidence="2">The sequence shown here is derived from an EMBL/GenBank/DDBJ whole genome shotgun (WGS) entry which is preliminary data.</text>
</comment>
<sequence>MDLFETISHINTQTVVELIDGFREHRPQKQINRIIETITTYMPPAYSEEITTYIVDRAADAAGVPSPNGQIVHKEAVGRTATVTGPNGEKQTVTGEPGTSRIVQKVRTDGVPTVTAPSSEPTPQFNATNPRIMEPQPFTPNPNINRKPGGSGGSGSSGNNGSSSPLGGNGNTSPLGGNGNTSPLGGNNQTGGNGNNPLGGNTGNTGNNQTGGNPLGGYSPLGGNNSNSNSNPTGSNGGNSSNSNPNTTTNNDNDNDNAGSGEIPLNYLAP</sequence>
<protein>
    <submittedName>
        <fullName evidence="2">Uncharacterized protein</fullName>
    </submittedName>
</protein>
<evidence type="ECO:0000256" key="1">
    <source>
        <dbReference type="SAM" id="MobiDB-lite"/>
    </source>
</evidence>
<feature type="compositionally biased region" description="Low complexity" evidence="1">
    <location>
        <begin position="159"/>
        <end position="174"/>
    </location>
</feature>
<gene>
    <name evidence="2" type="ORF">ECANGB1_1817</name>
</gene>
<evidence type="ECO:0000313" key="3">
    <source>
        <dbReference type="Proteomes" id="UP000192639"/>
    </source>
</evidence>
<keyword evidence="3" id="KW-1185">Reference proteome</keyword>
<feature type="compositionally biased region" description="Polar residues" evidence="1">
    <location>
        <begin position="115"/>
        <end position="129"/>
    </location>
</feature>
<dbReference type="VEuPathDB" id="MicrosporidiaDB:ECANGB1_1817"/>
<feature type="compositionally biased region" description="Polar residues" evidence="1">
    <location>
        <begin position="81"/>
        <end position="94"/>
    </location>
</feature>
<name>A0A1Y1S4K1_9MICR</name>
<organism evidence="2 3">
    <name type="scientific">Enterospora canceri</name>
    <dbReference type="NCBI Taxonomy" id="1081671"/>
    <lineage>
        <taxon>Eukaryota</taxon>
        <taxon>Fungi</taxon>
        <taxon>Fungi incertae sedis</taxon>
        <taxon>Microsporidia</taxon>
        <taxon>Enterocytozoonidae</taxon>
        <taxon>Enterospora</taxon>
    </lineage>
</organism>
<feature type="compositionally biased region" description="Low complexity" evidence="1">
    <location>
        <begin position="195"/>
        <end position="261"/>
    </location>
</feature>
<proteinExistence type="predicted"/>
<evidence type="ECO:0000313" key="2">
    <source>
        <dbReference type="EMBL" id="ORD93013.1"/>
    </source>
</evidence>
<feature type="region of interest" description="Disordered" evidence="1">
    <location>
        <begin position="80"/>
        <end position="270"/>
    </location>
</feature>
<dbReference type="Proteomes" id="UP000192639">
    <property type="component" value="Unassembled WGS sequence"/>
</dbReference>
<dbReference type="AlphaFoldDB" id="A0A1Y1S4K1"/>
<reference evidence="2 3" key="1">
    <citation type="journal article" date="2017" name="Environ. Microbiol.">
        <title>Decay of the glycolytic pathway and adaptation to intranuclear parasitism within Enterocytozoonidae microsporidia.</title>
        <authorList>
            <person name="Wiredu Boakye D."/>
            <person name="Jaroenlak P."/>
            <person name="Prachumwat A."/>
            <person name="Williams T.A."/>
            <person name="Bateman K.S."/>
            <person name="Itsathitphaisarn O."/>
            <person name="Sritunyalucksana K."/>
            <person name="Paszkiewicz K.H."/>
            <person name="Moore K.A."/>
            <person name="Stentiford G.D."/>
            <person name="Williams B.A."/>
        </authorList>
    </citation>
    <scope>NUCLEOTIDE SEQUENCE [LARGE SCALE GENOMIC DNA]</scope>
    <source>
        <strain evidence="2 3">GB1</strain>
    </source>
</reference>
<feature type="compositionally biased region" description="Gly residues" evidence="1">
    <location>
        <begin position="149"/>
        <end position="158"/>
    </location>
</feature>